<organism evidence="2 3">
    <name type="scientific">Desulfobacter postgatei 2ac9</name>
    <dbReference type="NCBI Taxonomy" id="879212"/>
    <lineage>
        <taxon>Bacteria</taxon>
        <taxon>Pseudomonadati</taxon>
        <taxon>Thermodesulfobacteriota</taxon>
        <taxon>Desulfobacteria</taxon>
        <taxon>Desulfobacterales</taxon>
        <taxon>Desulfobacteraceae</taxon>
        <taxon>Desulfobacter</taxon>
    </lineage>
</organism>
<evidence type="ECO:0000313" key="2">
    <source>
        <dbReference type="EMBL" id="EIM63401.1"/>
    </source>
</evidence>
<reference evidence="2 3" key="2">
    <citation type="submission" date="2012-02" db="EMBL/GenBank/DDBJ databases">
        <title>Improved High-Quality Draft sequence of Desulfobacter postgatei 2ac9.</title>
        <authorList>
            <consortium name="US DOE Joint Genome Institute"/>
            <person name="Lucas S."/>
            <person name="Han J."/>
            <person name="Lapidus A."/>
            <person name="Cheng J.-F."/>
            <person name="Goodwin L."/>
            <person name="Pitluck S."/>
            <person name="Peters L."/>
            <person name="Ovchinnikova G."/>
            <person name="Held B."/>
            <person name="Detter J.C."/>
            <person name="Han C."/>
            <person name="Tapia R."/>
            <person name="Land M."/>
            <person name="Hauser L."/>
            <person name="Kyrpides N."/>
            <person name="Ivanova N."/>
            <person name="Pagani I."/>
            <person name="Orellana R."/>
            <person name="Lovley D."/>
            <person name="Woyke T."/>
        </authorList>
    </citation>
    <scope>NUCLEOTIDE SEQUENCE [LARGE SCALE GENOMIC DNA]</scope>
    <source>
        <strain evidence="2 3">2ac9</strain>
    </source>
</reference>
<dbReference type="SUPFAM" id="SSF53335">
    <property type="entry name" value="S-adenosyl-L-methionine-dependent methyltransferases"/>
    <property type="match status" value="1"/>
</dbReference>
<accession>I5B1N8</accession>
<dbReference type="Gene3D" id="3.40.50.150">
    <property type="entry name" value="Vaccinia Virus protein VP39"/>
    <property type="match status" value="1"/>
</dbReference>
<protein>
    <submittedName>
        <fullName evidence="2">Methylase involved in ubiquinone/menaquinone biosynthesis</fullName>
    </submittedName>
</protein>
<keyword evidence="2" id="KW-0489">Methyltransferase</keyword>
<dbReference type="GO" id="GO:0008757">
    <property type="term" value="F:S-adenosylmethionine-dependent methyltransferase activity"/>
    <property type="evidence" value="ECO:0007669"/>
    <property type="project" value="InterPro"/>
</dbReference>
<dbReference type="InterPro" id="IPR013216">
    <property type="entry name" value="Methyltransf_11"/>
</dbReference>
<dbReference type="EMBL" id="CM001488">
    <property type="protein sequence ID" value="EIM63401.1"/>
    <property type="molecule type" value="Genomic_DNA"/>
</dbReference>
<keyword evidence="2" id="KW-0830">Ubiquinone</keyword>
<name>I5B1N8_9BACT</name>
<reference evidence="2 3" key="1">
    <citation type="submission" date="2011-09" db="EMBL/GenBank/DDBJ databases">
        <authorList>
            <consortium name="US DOE Joint Genome Institute (JGI-PGF)"/>
            <person name="Lucas S."/>
            <person name="Han J."/>
            <person name="Lapidus A."/>
            <person name="Cheng J.-F."/>
            <person name="Goodwin L."/>
            <person name="Pitluck S."/>
            <person name="Peters L."/>
            <person name="Land M.L."/>
            <person name="Hauser L."/>
            <person name="Orellana R."/>
            <person name="Lovley D."/>
            <person name="Woyke T.J."/>
        </authorList>
    </citation>
    <scope>NUCLEOTIDE SEQUENCE [LARGE SCALE GENOMIC DNA]</scope>
    <source>
        <strain evidence="2 3">2ac9</strain>
    </source>
</reference>
<dbReference type="AlphaFoldDB" id="I5B1N8"/>
<feature type="domain" description="Methyltransferase type 11" evidence="1">
    <location>
        <begin position="127"/>
        <end position="201"/>
    </location>
</feature>
<dbReference type="Pfam" id="PF08241">
    <property type="entry name" value="Methyltransf_11"/>
    <property type="match status" value="1"/>
</dbReference>
<sequence length="289" mass="33185">MFAKFYSILKKIKGTASLDRLNELTNPDKWDNPAWMKIHRELESYAVDKHCFSDTKAYAYRKGWEWTQCLWGLHTLGAIDKKAKALGVGAGHEPVLYYLTDHIREVVGTDLYGNDDWTNNAVGGNEADAAVLEDADAFCPRSYEKSRLRLINMDGTDLQFKDEHFDFVWSLSSIEHFGGHARAKQAMTEMARVTKKNGIVAVATEFIITPDCSDHPEFFTKALFEKYILHASPRLKPVEAMNYRLPPLEYLIDPIMIHLNGDVHRTRHHIILNNGHVQWTSVICFFRRV</sequence>
<dbReference type="HOGENOM" id="CLU_962180_0_0_7"/>
<dbReference type="Proteomes" id="UP000005778">
    <property type="component" value="Chromosome"/>
</dbReference>
<evidence type="ECO:0000259" key="1">
    <source>
        <dbReference type="Pfam" id="PF08241"/>
    </source>
</evidence>
<dbReference type="GO" id="GO:0032259">
    <property type="term" value="P:methylation"/>
    <property type="evidence" value="ECO:0007669"/>
    <property type="project" value="UniProtKB-KW"/>
</dbReference>
<proteinExistence type="predicted"/>
<dbReference type="CDD" id="cd02440">
    <property type="entry name" value="AdoMet_MTases"/>
    <property type="match status" value="1"/>
</dbReference>
<dbReference type="InterPro" id="IPR029063">
    <property type="entry name" value="SAM-dependent_MTases_sf"/>
</dbReference>
<dbReference type="OrthoDB" id="9765084at2"/>
<keyword evidence="3" id="KW-1185">Reference proteome</keyword>
<evidence type="ECO:0000313" key="3">
    <source>
        <dbReference type="Proteomes" id="UP000005778"/>
    </source>
</evidence>
<gene>
    <name evidence="2" type="ORF">DespoDRAFT_01457</name>
</gene>
<keyword evidence="2" id="KW-0808">Transferase</keyword>
<dbReference type="RefSeq" id="WP_004072462.1">
    <property type="nucleotide sequence ID" value="NZ_CM001488.1"/>
</dbReference>
<dbReference type="STRING" id="879212.DespoDRAFT_01457"/>
<dbReference type="eggNOG" id="COG2226">
    <property type="taxonomic scope" value="Bacteria"/>
</dbReference>